<feature type="binding site" evidence="5">
    <location>
        <position position="67"/>
    </location>
    <ligand>
        <name>a divalent metal cation</name>
        <dbReference type="ChEBI" id="CHEBI:60240"/>
        <label>1</label>
    </ligand>
</feature>
<dbReference type="InterPro" id="IPR002678">
    <property type="entry name" value="DUF34/NIF3"/>
</dbReference>
<sequence length="265" mass="28356">MTIPLDNLCQSLAQLAPLKLAESWDNVGLLIGDRSQTITRVMTCLTISPTVVDEAVAENADVIITHHPLPFQPLAKITSDNVTGVMLLRLIRAGVAIYSAHTAFDSAADGINTRWTNLFQLTDVAALIDPQDDVPLGSGRYGKLAAPSTAAEILVQASQAVGATCPRLVGESDHIVNKIGFACGSGGSFLPAARRRGCDLLITGEANFHSCLEAESTGIALGLLGHYWSERFAMEYLAAQLSKLHPDLTIWPSHQESDPVHPLVR</sequence>
<evidence type="ECO:0000313" key="6">
    <source>
        <dbReference type="EMBL" id="TWT94392.1"/>
    </source>
</evidence>
<dbReference type="Gene3D" id="3.40.1390.30">
    <property type="entry name" value="NIF3 (NGG1p interacting factor 3)-like"/>
    <property type="match status" value="2"/>
</dbReference>
<feature type="binding site" evidence="5">
    <location>
        <position position="226"/>
    </location>
    <ligand>
        <name>a divalent metal cation</name>
        <dbReference type="ChEBI" id="CHEBI:60240"/>
        <label>1</label>
    </ligand>
</feature>
<evidence type="ECO:0000313" key="7">
    <source>
        <dbReference type="Proteomes" id="UP000320176"/>
    </source>
</evidence>
<evidence type="ECO:0000256" key="4">
    <source>
        <dbReference type="ARBA" id="ARBA00022723"/>
    </source>
</evidence>
<evidence type="ECO:0000256" key="1">
    <source>
        <dbReference type="ARBA" id="ARBA00006964"/>
    </source>
</evidence>
<keyword evidence="6" id="KW-0378">Hydrolase</keyword>
<dbReference type="NCBIfam" id="TIGR00486">
    <property type="entry name" value="YbgI_SA1388"/>
    <property type="match status" value="1"/>
</dbReference>
<keyword evidence="7" id="KW-1185">Reference proteome</keyword>
<comment type="subunit">
    <text evidence="2">Homohexamer.</text>
</comment>
<dbReference type="GO" id="GO:0046872">
    <property type="term" value="F:metal ion binding"/>
    <property type="evidence" value="ECO:0007669"/>
    <property type="project" value="UniProtKB-KW"/>
</dbReference>
<dbReference type="RefSeq" id="WP_231742345.1">
    <property type="nucleotide sequence ID" value="NZ_CP151726.1"/>
</dbReference>
<dbReference type="SUPFAM" id="SSF102705">
    <property type="entry name" value="NIF3 (NGG1p interacting factor 3)-like"/>
    <property type="match status" value="1"/>
</dbReference>
<dbReference type="Pfam" id="PF01784">
    <property type="entry name" value="DUF34_NIF3"/>
    <property type="match status" value="1"/>
</dbReference>
<dbReference type="GO" id="GO:0005737">
    <property type="term" value="C:cytoplasm"/>
    <property type="evidence" value="ECO:0007669"/>
    <property type="project" value="TreeGrafter"/>
</dbReference>
<accession>A0A5C6A3B1</accession>
<dbReference type="EMBL" id="SJPN01000007">
    <property type="protein sequence ID" value="TWT94392.1"/>
    <property type="molecule type" value="Genomic_DNA"/>
</dbReference>
<dbReference type="FunFam" id="3.40.1390.30:FF:000001">
    <property type="entry name" value="GTP cyclohydrolase 1 type 2"/>
    <property type="match status" value="1"/>
</dbReference>
<evidence type="ECO:0000256" key="3">
    <source>
        <dbReference type="ARBA" id="ARBA00022112"/>
    </source>
</evidence>
<dbReference type="InterPro" id="IPR036069">
    <property type="entry name" value="DUF34/NIF3_sf"/>
</dbReference>
<feature type="binding site" evidence="5">
    <location>
        <position position="230"/>
    </location>
    <ligand>
        <name>a divalent metal cation</name>
        <dbReference type="ChEBI" id="CHEBI:60240"/>
        <label>1</label>
    </ligand>
</feature>
<dbReference type="PANTHER" id="PTHR13799:SF14">
    <property type="entry name" value="GTP CYCLOHYDROLASE 1 TYPE 2 HOMOLOG"/>
    <property type="match status" value="1"/>
</dbReference>
<name>A0A5C6A3B1_9BACT</name>
<keyword evidence="4 5" id="KW-0479">Metal-binding</keyword>
<reference evidence="6 7" key="1">
    <citation type="submission" date="2019-02" db="EMBL/GenBank/DDBJ databases">
        <title>Deep-cultivation of Planctomycetes and their phenomic and genomic characterization uncovers novel biology.</title>
        <authorList>
            <person name="Wiegand S."/>
            <person name="Jogler M."/>
            <person name="Boedeker C."/>
            <person name="Pinto D."/>
            <person name="Vollmers J."/>
            <person name="Rivas-Marin E."/>
            <person name="Kohn T."/>
            <person name="Peeters S.H."/>
            <person name="Heuer A."/>
            <person name="Rast P."/>
            <person name="Oberbeckmann S."/>
            <person name="Bunk B."/>
            <person name="Jeske O."/>
            <person name="Meyerdierks A."/>
            <person name="Storesund J.E."/>
            <person name="Kallscheuer N."/>
            <person name="Luecker S."/>
            <person name="Lage O.M."/>
            <person name="Pohl T."/>
            <person name="Merkel B.J."/>
            <person name="Hornburger P."/>
            <person name="Mueller R.-W."/>
            <person name="Bruemmer F."/>
            <person name="Labrenz M."/>
            <person name="Spormann A.M."/>
            <person name="Op Den Camp H."/>
            <person name="Overmann J."/>
            <person name="Amann R."/>
            <person name="Jetten M.S.M."/>
            <person name="Mascher T."/>
            <person name="Medema M.H."/>
            <person name="Devos D.P."/>
            <person name="Kaster A.-K."/>
            <person name="Ovreas L."/>
            <person name="Rohde M."/>
            <person name="Galperin M.Y."/>
            <person name="Jogler C."/>
        </authorList>
    </citation>
    <scope>NUCLEOTIDE SEQUENCE [LARGE SCALE GENOMIC DNA]</scope>
    <source>
        <strain evidence="6 7">Pla52n</strain>
    </source>
</reference>
<organism evidence="6 7">
    <name type="scientific">Stieleria varia</name>
    <dbReference type="NCBI Taxonomy" id="2528005"/>
    <lineage>
        <taxon>Bacteria</taxon>
        <taxon>Pseudomonadati</taxon>
        <taxon>Planctomycetota</taxon>
        <taxon>Planctomycetia</taxon>
        <taxon>Pirellulales</taxon>
        <taxon>Pirellulaceae</taxon>
        <taxon>Stieleria</taxon>
    </lineage>
</organism>
<comment type="caution">
    <text evidence="6">The sequence shown here is derived from an EMBL/GenBank/DDBJ whole genome shotgun (WGS) entry which is preliminary data.</text>
</comment>
<dbReference type="AlphaFoldDB" id="A0A5C6A3B1"/>
<gene>
    <name evidence="6" type="ORF">Pla52n_52130</name>
</gene>
<comment type="similarity">
    <text evidence="1">Belongs to the GTP cyclohydrolase I type 2/NIF3 family.</text>
</comment>
<protein>
    <recommendedName>
        <fullName evidence="3">GTP cyclohydrolase 1 type 2 homolog</fullName>
    </recommendedName>
</protein>
<dbReference type="PANTHER" id="PTHR13799">
    <property type="entry name" value="NGG1 INTERACTING FACTOR 3"/>
    <property type="match status" value="1"/>
</dbReference>
<feature type="binding site" evidence="5">
    <location>
        <position position="105"/>
    </location>
    <ligand>
        <name>a divalent metal cation</name>
        <dbReference type="ChEBI" id="CHEBI:60240"/>
        <label>1</label>
    </ligand>
</feature>
<dbReference type="GO" id="GO:0016787">
    <property type="term" value="F:hydrolase activity"/>
    <property type="evidence" value="ECO:0007669"/>
    <property type="project" value="UniProtKB-KW"/>
</dbReference>
<proteinExistence type="inferred from homology"/>
<evidence type="ECO:0000256" key="2">
    <source>
        <dbReference type="ARBA" id="ARBA00011643"/>
    </source>
</evidence>
<feature type="binding site" evidence="5">
    <location>
        <position position="66"/>
    </location>
    <ligand>
        <name>a divalent metal cation</name>
        <dbReference type="ChEBI" id="CHEBI:60240"/>
        <label>1</label>
    </ligand>
</feature>
<evidence type="ECO:0000256" key="5">
    <source>
        <dbReference type="PIRSR" id="PIRSR602678-1"/>
    </source>
</evidence>
<dbReference type="Proteomes" id="UP000320176">
    <property type="component" value="Unassembled WGS sequence"/>
</dbReference>